<feature type="non-terminal residue" evidence="2">
    <location>
        <position position="88"/>
    </location>
</feature>
<dbReference type="EMBL" id="AJWZ01009157">
    <property type="protein sequence ID" value="EKC52113.1"/>
    <property type="molecule type" value="Genomic_DNA"/>
</dbReference>
<protein>
    <submittedName>
        <fullName evidence="2">Membrane protein</fullName>
    </submittedName>
</protein>
<name>K1S3B7_9ZZZZ</name>
<comment type="caution">
    <text evidence="2">The sequence shown here is derived from an EMBL/GenBank/DDBJ whole genome shotgun (WGS) entry which is preliminary data.</text>
</comment>
<evidence type="ECO:0000313" key="2">
    <source>
        <dbReference type="EMBL" id="EKC52113.1"/>
    </source>
</evidence>
<proteinExistence type="predicted"/>
<gene>
    <name evidence="2" type="ORF">OBE_13255</name>
</gene>
<dbReference type="AlphaFoldDB" id="K1S3B7"/>
<accession>K1S3B7</accession>
<sequence>MAYREGAAGLLSENQRIKGLISSVIDIVLLIAAYLLANFLRFNWLPFFEEGGAGPALDIARSPMVALGWAGYAVVMVLLYWSRGLYNP</sequence>
<reference evidence="2" key="1">
    <citation type="journal article" date="2013" name="Environ. Microbiol.">
        <title>Microbiota from the distal guts of lean and obese adolescents exhibit partial functional redundancy besides clear differences in community structure.</title>
        <authorList>
            <person name="Ferrer M."/>
            <person name="Ruiz A."/>
            <person name="Lanza F."/>
            <person name="Haange S.B."/>
            <person name="Oberbach A."/>
            <person name="Till H."/>
            <person name="Bargiela R."/>
            <person name="Campoy C."/>
            <person name="Segura M.T."/>
            <person name="Richter M."/>
            <person name="von Bergen M."/>
            <person name="Seifert J."/>
            <person name="Suarez A."/>
        </authorList>
    </citation>
    <scope>NUCLEOTIDE SEQUENCE</scope>
</reference>
<keyword evidence="1" id="KW-0472">Membrane</keyword>
<keyword evidence="1" id="KW-0812">Transmembrane</keyword>
<evidence type="ECO:0000256" key="1">
    <source>
        <dbReference type="SAM" id="Phobius"/>
    </source>
</evidence>
<organism evidence="2">
    <name type="scientific">human gut metagenome</name>
    <dbReference type="NCBI Taxonomy" id="408170"/>
    <lineage>
        <taxon>unclassified sequences</taxon>
        <taxon>metagenomes</taxon>
        <taxon>organismal metagenomes</taxon>
    </lineage>
</organism>
<feature type="transmembrane region" description="Helical" evidence="1">
    <location>
        <begin position="60"/>
        <end position="81"/>
    </location>
</feature>
<keyword evidence="1" id="KW-1133">Transmembrane helix</keyword>
<feature type="transmembrane region" description="Helical" evidence="1">
    <location>
        <begin position="20"/>
        <end position="40"/>
    </location>
</feature>